<dbReference type="Gene3D" id="3.80.10.10">
    <property type="entry name" value="Ribonuclease Inhibitor"/>
    <property type="match status" value="3"/>
</dbReference>
<proteinExistence type="predicted"/>
<keyword evidence="3" id="KW-1185">Reference proteome</keyword>
<evidence type="ECO:0000256" key="1">
    <source>
        <dbReference type="ARBA" id="ARBA00022821"/>
    </source>
</evidence>
<dbReference type="PANTHER" id="PTHR36766:SF47">
    <property type="entry name" value="NB-ARC DOMAIN-CONTAINING PROTEIN"/>
    <property type="match status" value="1"/>
</dbReference>
<keyword evidence="1" id="KW-0611">Plant defense</keyword>
<organism evidence="2 3">
    <name type="scientific">Buddleja alternifolia</name>
    <dbReference type="NCBI Taxonomy" id="168488"/>
    <lineage>
        <taxon>Eukaryota</taxon>
        <taxon>Viridiplantae</taxon>
        <taxon>Streptophyta</taxon>
        <taxon>Embryophyta</taxon>
        <taxon>Tracheophyta</taxon>
        <taxon>Spermatophyta</taxon>
        <taxon>Magnoliopsida</taxon>
        <taxon>eudicotyledons</taxon>
        <taxon>Gunneridae</taxon>
        <taxon>Pentapetalae</taxon>
        <taxon>asterids</taxon>
        <taxon>lamiids</taxon>
        <taxon>Lamiales</taxon>
        <taxon>Scrophulariaceae</taxon>
        <taxon>Buddlejeae</taxon>
        <taxon>Buddleja</taxon>
    </lineage>
</organism>
<dbReference type="EMBL" id="WHWC01000018">
    <property type="protein sequence ID" value="KAG8364927.1"/>
    <property type="molecule type" value="Genomic_DNA"/>
</dbReference>
<protein>
    <submittedName>
        <fullName evidence="2">Uncharacterized protein</fullName>
    </submittedName>
</protein>
<dbReference type="InterPro" id="IPR032675">
    <property type="entry name" value="LRR_dom_sf"/>
</dbReference>
<accession>A0AAV6W902</accession>
<sequence length="265" mass="30103">MEMERSYPALESLSICKMPNLEEWNVPDSVESFPCLKYLRIEGCPKLTKLPFVPSLKEFTLHYNNVTLLGSIMFLTLETLHIWDLPIRTLPKLLDNPSTLKTLGLHGCANLESVDEGLQYLNCLGHLQIMWCDSITSFPIAILENLSSLTSLGFQFCEKLNPLSGPLRSGVVSERLNIGFCPELKHLPESVQKLSCLKELTIHHCEGLRSLPDWLGSLQSLRELWIGECPDLEKRCQKPNGEDWLTISHIPIILINWKIVQNLDI</sequence>
<reference evidence="2" key="1">
    <citation type="submission" date="2019-10" db="EMBL/GenBank/DDBJ databases">
        <authorList>
            <person name="Zhang R."/>
            <person name="Pan Y."/>
            <person name="Wang J."/>
            <person name="Ma R."/>
            <person name="Yu S."/>
        </authorList>
    </citation>
    <scope>NUCLEOTIDE SEQUENCE</scope>
    <source>
        <strain evidence="2">LA-IB0</strain>
        <tissue evidence="2">Leaf</tissue>
    </source>
</reference>
<comment type="caution">
    <text evidence="2">The sequence shown here is derived from an EMBL/GenBank/DDBJ whole genome shotgun (WGS) entry which is preliminary data.</text>
</comment>
<gene>
    <name evidence="2" type="ORF">BUALT_Bualt18G0049600</name>
</gene>
<dbReference type="PANTHER" id="PTHR36766">
    <property type="entry name" value="PLANT BROAD-SPECTRUM MILDEW RESISTANCE PROTEIN RPW8"/>
    <property type="match status" value="1"/>
</dbReference>
<dbReference type="SUPFAM" id="SSF52047">
    <property type="entry name" value="RNI-like"/>
    <property type="match status" value="1"/>
</dbReference>
<name>A0AAV6W902_9LAMI</name>
<evidence type="ECO:0000313" key="3">
    <source>
        <dbReference type="Proteomes" id="UP000826271"/>
    </source>
</evidence>
<dbReference type="AlphaFoldDB" id="A0AAV6W902"/>
<evidence type="ECO:0000313" key="2">
    <source>
        <dbReference type="EMBL" id="KAG8364927.1"/>
    </source>
</evidence>
<dbReference type="GO" id="GO:0006952">
    <property type="term" value="P:defense response"/>
    <property type="evidence" value="ECO:0007669"/>
    <property type="project" value="UniProtKB-KW"/>
</dbReference>
<dbReference type="Proteomes" id="UP000826271">
    <property type="component" value="Unassembled WGS sequence"/>
</dbReference>